<reference evidence="1" key="1">
    <citation type="submission" date="2018-05" db="EMBL/GenBank/DDBJ databases">
        <authorList>
            <person name="Lanie J.A."/>
            <person name="Ng W.-L."/>
            <person name="Kazmierczak K.M."/>
            <person name="Andrzejewski T.M."/>
            <person name="Davidsen T.M."/>
            <person name="Wayne K.J."/>
            <person name="Tettelin H."/>
            <person name="Glass J.I."/>
            <person name="Rusch D."/>
            <person name="Podicherti R."/>
            <person name="Tsui H.-C.T."/>
            <person name="Winkler M.E."/>
        </authorList>
    </citation>
    <scope>NUCLEOTIDE SEQUENCE</scope>
</reference>
<feature type="non-terminal residue" evidence="1">
    <location>
        <position position="28"/>
    </location>
</feature>
<accession>A0A383DLR2</accession>
<proteinExistence type="predicted"/>
<organism evidence="1">
    <name type="scientific">marine metagenome</name>
    <dbReference type="NCBI Taxonomy" id="408172"/>
    <lineage>
        <taxon>unclassified sequences</taxon>
        <taxon>metagenomes</taxon>
        <taxon>ecological metagenomes</taxon>
    </lineage>
</organism>
<dbReference type="EMBL" id="UINC01218416">
    <property type="protein sequence ID" value="SVE45426.1"/>
    <property type="molecule type" value="Genomic_DNA"/>
</dbReference>
<evidence type="ECO:0000313" key="1">
    <source>
        <dbReference type="EMBL" id="SVE45426.1"/>
    </source>
</evidence>
<dbReference type="AlphaFoldDB" id="A0A383DLR2"/>
<protein>
    <submittedName>
        <fullName evidence="1">Uncharacterized protein</fullName>
    </submittedName>
</protein>
<name>A0A383DLR2_9ZZZZ</name>
<gene>
    <name evidence="1" type="ORF">METZ01_LOCUS498280</name>
</gene>
<sequence length="28" mass="3234">MTESCNKLSYFIGDKMSETKHEATHTDE</sequence>